<dbReference type="GO" id="GO:0016772">
    <property type="term" value="F:transferase activity, transferring phosphorus-containing groups"/>
    <property type="evidence" value="ECO:0007669"/>
    <property type="project" value="InterPro"/>
</dbReference>
<dbReference type="PATRIC" id="fig|908627.4.peg.3744"/>
<dbReference type="Gene3D" id="3.30.565.10">
    <property type="entry name" value="Histidine kinase-like ATPase, C-terminal domain"/>
    <property type="match status" value="1"/>
</dbReference>
<gene>
    <name evidence="1" type="ORF">EOS_16720</name>
</gene>
<protein>
    <submittedName>
        <fullName evidence="1">Uncharacterized protein</fullName>
    </submittedName>
</protein>
<keyword evidence="2" id="KW-1185">Reference proteome</keyword>
<evidence type="ECO:0000313" key="1">
    <source>
        <dbReference type="EMBL" id="KLU25076.1"/>
    </source>
</evidence>
<dbReference type="EMBL" id="AEJF01000107">
    <property type="protein sequence ID" value="KLU25076.1"/>
    <property type="molecule type" value="Genomic_DNA"/>
</dbReference>
<dbReference type="Proteomes" id="UP000035963">
    <property type="component" value="Unassembled WGS sequence"/>
</dbReference>
<comment type="caution">
    <text evidence="1">The sequence shown here is derived from an EMBL/GenBank/DDBJ whole genome shotgun (WGS) entry which is preliminary data.</text>
</comment>
<proteinExistence type="predicted"/>
<dbReference type="OrthoDB" id="7778993at2"/>
<reference evidence="1 2" key="1">
    <citation type="journal article" date="2015" name="Genome Announc.">
        <title>Draft Genome Sequence of Burkholderia sp. Strain PML1(12), an Ectomycorrhizosphere-Inhabiting Bacterium with Effective Mineral-Weathering Ability.</title>
        <authorList>
            <person name="Uroz S."/>
            <person name="Oger P."/>
        </authorList>
    </citation>
    <scope>NUCLEOTIDE SEQUENCE [LARGE SCALE GENOMIC DNA]</scope>
    <source>
        <strain evidence="2">PML1(12)</strain>
    </source>
</reference>
<organism evidence="1 2">
    <name type="scientific">Caballeronia mineralivorans PML1(12)</name>
    <dbReference type="NCBI Taxonomy" id="908627"/>
    <lineage>
        <taxon>Bacteria</taxon>
        <taxon>Pseudomonadati</taxon>
        <taxon>Pseudomonadota</taxon>
        <taxon>Betaproteobacteria</taxon>
        <taxon>Burkholderiales</taxon>
        <taxon>Burkholderiaceae</taxon>
        <taxon>Caballeronia</taxon>
    </lineage>
</organism>
<name>A0A0J1CXJ8_9BURK</name>
<dbReference type="RefSeq" id="WP_047847783.1">
    <property type="nucleotide sequence ID" value="NZ_AEJF01000107.1"/>
</dbReference>
<evidence type="ECO:0000313" key="2">
    <source>
        <dbReference type="Proteomes" id="UP000035963"/>
    </source>
</evidence>
<dbReference type="PRINTS" id="PR00344">
    <property type="entry name" value="BCTRLSENSOR"/>
</dbReference>
<dbReference type="InterPro" id="IPR036890">
    <property type="entry name" value="HATPase_C_sf"/>
</dbReference>
<dbReference type="SUPFAM" id="SSF55874">
    <property type="entry name" value="ATPase domain of HSP90 chaperone/DNA topoisomerase II/histidine kinase"/>
    <property type="match status" value="1"/>
</dbReference>
<dbReference type="AlphaFoldDB" id="A0A0J1CXJ8"/>
<dbReference type="InterPro" id="IPR004358">
    <property type="entry name" value="Sig_transdc_His_kin-like_C"/>
</dbReference>
<sequence>MARIWGHADTLPDGAKVEFDFRNCAFLRPNAAIFLAGLKKTLEMRGIEVSMLHQSMRSNVQRNLLQNGFAAAMWGQDGERGDNAIPFRHDLFEDKSAIVDAYLLGSWLGRGWVQVSARLAHLIAGQVWEVYANAFEHGRSQSGVFSCGHHYAGSGELVLAVGDLGPGVPANVRGFLAAPIMEAKDAMRWAFSRGKSTAHDVKGSLVARGLGLDLLKEFVRVNGGVLQVYSHDGYARIDSDAETYENLVDWFPATVILLKLTCVEALYVLSDEIDESTPYF</sequence>
<accession>A0A0J1CXJ8</accession>